<evidence type="ECO:0000256" key="8">
    <source>
        <dbReference type="ARBA" id="ARBA00023160"/>
    </source>
</evidence>
<evidence type="ECO:0000256" key="5">
    <source>
        <dbReference type="ARBA" id="ARBA00023002"/>
    </source>
</evidence>
<keyword evidence="14" id="KW-1185">Reference proteome</keyword>
<dbReference type="UniPathway" id="UPA00094"/>
<reference evidence="13 14" key="1">
    <citation type="journal article" date="2012" name="J. Bacteriol.">
        <title>Genome sequence of an alkane-degrading bacterium, Alcanivorax pacificus type strain W11-5, isolated from deep sea sediment.</title>
        <authorList>
            <person name="Lai Q."/>
            <person name="Shao Z."/>
        </authorList>
    </citation>
    <scope>NUCLEOTIDE SEQUENCE [LARGE SCALE GENOMIC DNA]</scope>
    <source>
        <strain evidence="13 14">W11-5</strain>
    </source>
</reference>
<evidence type="ECO:0000256" key="3">
    <source>
        <dbReference type="ARBA" id="ARBA00022516"/>
    </source>
</evidence>
<evidence type="ECO:0000313" key="14">
    <source>
        <dbReference type="Proteomes" id="UP000006764"/>
    </source>
</evidence>
<keyword evidence="7" id="KW-0443">Lipid metabolism</keyword>
<keyword evidence="5 9" id="KW-0560">Oxidoreductase</keyword>
<dbReference type="InterPro" id="IPR036291">
    <property type="entry name" value="NAD(P)-bd_dom_sf"/>
</dbReference>
<keyword evidence="4" id="KW-0276">Fatty acid metabolism</keyword>
<evidence type="ECO:0000256" key="2">
    <source>
        <dbReference type="ARBA" id="ARBA00009233"/>
    </source>
</evidence>
<dbReference type="GO" id="GO:0006633">
    <property type="term" value="P:fatty acid biosynthetic process"/>
    <property type="evidence" value="ECO:0007669"/>
    <property type="project" value="UniProtKB-UniPathway"/>
</dbReference>
<dbReference type="PANTHER" id="PTHR43159">
    <property type="entry name" value="ENOYL-[ACYL-CARRIER-PROTEIN] REDUCTASE"/>
    <property type="match status" value="1"/>
</dbReference>
<dbReference type="FunFam" id="3.40.50.720:FF:000054">
    <property type="entry name" value="Enoyl-[acyl-carrier-protein] reductase [NADH]"/>
    <property type="match status" value="1"/>
</dbReference>
<comment type="catalytic activity">
    <reaction evidence="9">
        <text>a 2,3-saturated acyl-[ACP] + NAD(+) = a (2E)-enoyl-[ACP] + NADH + H(+)</text>
        <dbReference type="Rhea" id="RHEA:10240"/>
        <dbReference type="Rhea" id="RHEA-COMP:9925"/>
        <dbReference type="Rhea" id="RHEA-COMP:9926"/>
        <dbReference type="ChEBI" id="CHEBI:15378"/>
        <dbReference type="ChEBI" id="CHEBI:57540"/>
        <dbReference type="ChEBI" id="CHEBI:57945"/>
        <dbReference type="ChEBI" id="CHEBI:78784"/>
        <dbReference type="ChEBI" id="CHEBI:78785"/>
        <dbReference type="EC" id="1.3.1.9"/>
    </reaction>
</comment>
<feature type="binding site" evidence="12">
    <location>
        <position position="166"/>
    </location>
    <ligand>
        <name>NAD(+)</name>
        <dbReference type="ChEBI" id="CHEBI:57540"/>
    </ligand>
</feature>
<feature type="binding site" evidence="12">
    <location>
        <position position="94"/>
    </location>
    <ligand>
        <name>NAD(+)</name>
        <dbReference type="ChEBI" id="CHEBI:57540"/>
    </ligand>
</feature>
<feature type="binding site" evidence="12">
    <location>
        <begin position="66"/>
        <end position="67"/>
    </location>
    <ligand>
        <name>NAD(+)</name>
        <dbReference type="ChEBI" id="CHEBI:57540"/>
    </ligand>
</feature>
<protein>
    <recommendedName>
        <fullName evidence="9">Enoyl-[acyl-carrier-protein] reductase [NADH]</fullName>
        <ecNumber evidence="9">1.3.1.9</ecNumber>
    </recommendedName>
</protein>
<dbReference type="PRINTS" id="PR00081">
    <property type="entry name" value="GDHRDH"/>
</dbReference>
<dbReference type="KEGG" id="apac:S7S_09860"/>
<dbReference type="AlphaFoldDB" id="A0A0B4XJC4"/>
<evidence type="ECO:0000256" key="11">
    <source>
        <dbReference type="PIRSR" id="PIRSR000094-2"/>
    </source>
</evidence>
<evidence type="ECO:0000256" key="12">
    <source>
        <dbReference type="PIRSR" id="PIRSR000094-3"/>
    </source>
</evidence>
<keyword evidence="3 9" id="KW-0444">Lipid biosynthesis</keyword>
<dbReference type="PIRSF" id="PIRSF000094">
    <property type="entry name" value="Enoyl-ACP_rdct"/>
    <property type="match status" value="1"/>
</dbReference>
<dbReference type="RefSeq" id="WP_008735414.1">
    <property type="nucleotide sequence ID" value="NZ_CP004387.1"/>
</dbReference>
<evidence type="ECO:0000256" key="7">
    <source>
        <dbReference type="ARBA" id="ARBA00023098"/>
    </source>
</evidence>
<dbReference type="CDD" id="cd05372">
    <property type="entry name" value="ENR_SDR"/>
    <property type="match status" value="1"/>
</dbReference>
<evidence type="ECO:0000256" key="10">
    <source>
        <dbReference type="PIRSR" id="PIRSR000094-1"/>
    </source>
</evidence>
<dbReference type="GO" id="GO:0004318">
    <property type="term" value="F:enoyl-[acyl-carrier-protein] reductase (NADH) activity"/>
    <property type="evidence" value="ECO:0007669"/>
    <property type="project" value="UniProtKB-EC"/>
</dbReference>
<feature type="binding site" evidence="11">
    <location>
        <position position="97"/>
    </location>
    <ligand>
        <name>substrate</name>
    </ligand>
</feature>
<proteinExistence type="inferred from homology"/>
<gene>
    <name evidence="13" type="ORF">S7S_09860</name>
</gene>
<evidence type="ECO:0000256" key="6">
    <source>
        <dbReference type="ARBA" id="ARBA00023027"/>
    </source>
</evidence>
<dbReference type="Gene3D" id="1.10.8.400">
    <property type="entry name" value="Enoyl acyl carrier protein reductase"/>
    <property type="match status" value="1"/>
</dbReference>
<organism evidence="13 14">
    <name type="scientific">Isoalcanivorax pacificus W11-5</name>
    <dbReference type="NCBI Taxonomy" id="391936"/>
    <lineage>
        <taxon>Bacteria</taxon>
        <taxon>Pseudomonadati</taxon>
        <taxon>Pseudomonadota</taxon>
        <taxon>Gammaproteobacteria</taxon>
        <taxon>Oceanospirillales</taxon>
        <taxon>Alcanivoracaceae</taxon>
        <taxon>Isoalcanivorax</taxon>
    </lineage>
</organism>
<keyword evidence="6 9" id="KW-0520">NAD</keyword>
<dbReference type="FunFam" id="1.10.8.400:FF:000001">
    <property type="entry name" value="Enoyl-[acyl-carrier-protein] reductase [NADH]"/>
    <property type="match status" value="1"/>
</dbReference>
<dbReference type="Pfam" id="PF13561">
    <property type="entry name" value="adh_short_C2"/>
    <property type="match status" value="1"/>
</dbReference>
<evidence type="ECO:0000256" key="4">
    <source>
        <dbReference type="ARBA" id="ARBA00022832"/>
    </source>
</evidence>
<dbReference type="STRING" id="391936.S7S_09860"/>
<dbReference type="OrthoDB" id="9803628at2"/>
<evidence type="ECO:0000313" key="13">
    <source>
        <dbReference type="EMBL" id="AJD48384.1"/>
    </source>
</evidence>
<feature type="binding site" evidence="12">
    <location>
        <begin position="19"/>
        <end position="20"/>
    </location>
    <ligand>
        <name>NAD(+)</name>
        <dbReference type="ChEBI" id="CHEBI:57540"/>
    </ligand>
</feature>
<keyword evidence="8 9" id="KW-0275">Fatty acid biosynthesis</keyword>
<dbReference type="SUPFAM" id="SSF51735">
    <property type="entry name" value="NAD(P)-binding Rossmann-fold domains"/>
    <property type="match status" value="1"/>
</dbReference>
<dbReference type="EC" id="1.3.1.9" evidence="9"/>
<comment type="similarity">
    <text evidence="2 9">Belongs to the short-chain dehydrogenases/reductases (SDR) family. FabI subfamily.</text>
</comment>
<feature type="binding site" evidence="12">
    <location>
        <begin position="195"/>
        <end position="199"/>
    </location>
    <ligand>
        <name>NAD(+)</name>
        <dbReference type="ChEBI" id="CHEBI:57540"/>
    </ligand>
</feature>
<dbReference type="Proteomes" id="UP000006764">
    <property type="component" value="Chromosome"/>
</dbReference>
<dbReference type="PANTHER" id="PTHR43159:SF2">
    <property type="entry name" value="ENOYL-[ACYL-CARRIER-PROTEIN] REDUCTASE [NADH], CHLOROPLASTIC"/>
    <property type="match status" value="1"/>
</dbReference>
<dbReference type="InterPro" id="IPR002347">
    <property type="entry name" value="SDR_fam"/>
</dbReference>
<evidence type="ECO:0000256" key="9">
    <source>
        <dbReference type="PIRNR" id="PIRNR000094"/>
    </source>
</evidence>
<accession>A0A0B4XJC4</accession>
<name>A0A0B4XJC4_9GAMM</name>
<feature type="active site" description="Proton acceptor" evidence="10">
    <location>
        <position position="159"/>
    </location>
</feature>
<evidence type="ECO:0000256" key="1">
    <source>
        <dbReference type="ARBA" id="ARBA00005194"/>
    </source>
</evidence>
<feature type="binding site" evidence="12">
    <location>
        <position position="13"/>
    </location>
    <ligand>
        <name>NAD(+)</name>
        <dbReference type="ChEBI" id="CHEBI:57540"/>
    </ligand>
</feature>
<dbReference type="Gene3D" id="3.40.50.720">
    <property type="entry name" value="NAD(P)-binding Rossmann-like Domain"/>
    <property type="match status" value="1"/>
</dbReference>
<dbReference type="EMBL" id="CP004387">
    <property type="protein sequence ID" value="AJD48384.1"/>
    <property type="molecule type" value="Genomic_DNA"/>
</dbReference>
<comment type="pathway">
    <text evidence="1">Lipid metabolism; fatty acid biosynthesis.</text>
</comment>
<dbReference type="HOGENOM" id="CLU_010194_10_1_6"/>
<sequence length="266" mass="28303">MGFLAGKRYLIVGIASQRSIAWGIAEAMHREGAELAFTYQNDKLKSRVEGAAEEFGSRKELCFPCDVANDTEIDAVFSSLGKHWDGLDGIVHAVGFAPAHELDGNFVDVATREGFRIAHEISSYSFVALAKAGHAMMKGRNGSLLTLTYHASQQTVPNYNVMGMAKASLEASVRYLAASMGPEGIRVNAISAGPIRTLAASGIKKFRSMLDQNASKAPLRRNVTIEEVGNAAAFLCSDLASGITAEIMYVDAGANTSAMSMDSAGE</sequence>
<feature type="binding site" evidence="12">
    <location>
        <position position="40"/>
    </location>
    <ligand>
        <name>NAD(+)</name>
        <dbReference type="ChEBI" id="CHEBI:57540"/>
    </ligand>
</feature>
<feature type="active site" description="Proton acceptor" evidence="10">
    <location>
        <position position="149"/>
    </location>
</feature>
<dbReference type="InterPro" id="IPR014358">
    <property type="entry name" value="Enoyl-ACP_Rdtase_NADH"/>
</dbReference>